<dbReference type="Proteomes" id="UP000245845">
    <property type="component" value="Unassembled WGS sequence"/>
</dbReference>
<dbReference type="GO" id="GO:0004038">
    <property type="term" value="F:allantoinase activity"/>
    <property type="evidence" value="ECO:0007669"/>
    <property type="project" value="TreeGrafter"/>
</dbReference>
<dbReference type="PANTHER" id="PTHR43668:SF2">
    <property type="entry name" value="ALLANTOINASE"/>
    <property type="match status" value="1"/>
</dbReference>
<dbReference type="GO" id="GO:0006145">
    <property type="term" value="P:purine nucleobase catabolic process"/>
    <property type="evidence" value="ECO:0007669"/>
    <property type="project" value="TreeGrafter"/>
</dbReference>
<organism evidence="3 4">
    <name type="scientific">Faecalicatena orotica</name>
    <dbReference type="NCBI Taxonomy" id="1544"/>
    <lineage>
        <taxon>Bacteria</taxon>
        <taxon>Bacillati</taxon>
        <taxon>Bacillota</taxon>
        <taxon>Clostridia</taxon>
        <taxon>Lachnospirales</taxon>
        <taxon>Lachnospiraceae</taxon>
        <taxon>Faecalicatena</taxon>
    </lineage>
</organism>
<dbReference type="GO" id="GO:0005737">
    <property type="term" value="C:cytoplasm"/>
    <property type="evidence" value="ECO:0007669"/>
    <property type="project" value="TreeGrafter"/>
</dbReference>
<dbReference type="InterPro" id="IPR006680">
    <property type="entry name" value="Amidohydro-rel"/>
</dbReference>
<dbReference type="FunFam" id="3.20.20.140:FF:000174">
    <property type="entry name" value="Dihydropyrimidinase-related protein 2"/>
    <property type="match status" value="1"/>
</dbReference>
<evidence type="ECO:0000313" key="4">
    <source>
        <dbReference type="Proteomes" id="UP000245845"/>
    </source>
</evidence>
<dbReference type="SUPFAM" id="SSF51338">
    <property type="entry name" value="Composite domain of metallo-dependent hydrolases"/>
    <property type="match status" value="1"/>
</dbReference>
<dbReference type="Pfam" id="PF01979">
    <property type="entry name" value="Amidohydro_1"/>
    <property type="match status" value="1"/>
</dbReference>
<keyword evidence="4" id="KW-1185">Reference proteome</keyword>
<dbReference type="EMBL" id="QGDL01000002">
    <property type="protein sequence ID" value="PWJ31206.1"/>
    <property type="molecule type" value="Genomic_DNA"/>
</dbReference>
<dbReference type="SUPFAM" id="SSF51556">
    <property type="entry name" value="Metallo-dependent hydrolases"/>
    <property type="match status" value="1"/>
</dbReference>
<comment type="caution">
    <text evidence="3">The sequence shown here is derived from an EMBL/GenBank/DDBJ whole genome shotgun (WGS) entry which is preliminary data.</text>
</comment>
<dbReference type="PANTHER" id="PTHR43668">
    <property type="entry name" value="ALLANTOINASE"/>
    <property type="match status" value="1"/>
</dbReference>
<name>A0A2Y9BCC5_9FIRM</name>
<proteinExistence type="inferred from homology"/>
<evidence type="ECO:0000256" key="1">
    <source>
        <dbReference type="ARBA" id="ARBA00008829"/>
    </source>
</evidence>
<evidence type="ECO:0000259" key="2">
    <source>
        <dbReference type="Pfam" id="PF01979"/>
    </source>
</evidence>
<reference evidence="3 4" key="1">
    <citation type="submission" date="2018-05" db="EMBL/GenBank/DDBJ databases">
        <title>The Hungate 1000. A catalogue of reference genomes from the rumen microbiome.</title>
        <authorList>
            <person name="Kelly W."/>
        </authorList>
    </citation>
    <scope>NUCLEOTIDE SEQUENCE [LARGE SCALE GENOMIC DNA]</scope>
    <source>
        <strain evidence="3 4">NLAE-zl-C242</strain>
    </source>
</reference>
<protein>
    <submittedName>
        <fullName evidence="3">Dihydroorotase/allantoinase</fullName>
    </submittedName>
</protein>
<sequence length="465" mass="51242">MIYDLLVKNGSIVTGKEITKGNICVLNGKIAAITMPDVESEAKEVVDAEGKYVYSGFIDTHVHSRDGGQTQKEDFFHSTMSAAYGGITTILEMPNAVPAVVDKESFERQKENLESKACIDFGMWGLCVGKENNDKLEELAKEGVVGFKFFWGYSIRKSDYSLVYSPSSMGDDIIPPFGDGEIYEIFQKVQETGKLIAIHAENASMIKSFTEQVNPADYKNEYEALLATRPSVTEETTIKTAISFSRATNAHLHILHVSSKEGVELIREAKTKGYHVTGESCPHYLTLTNGDFDRVGKMMKGYPPVRYQADQDAMWTGLKDGTLSFVCSDHAPHRKEDKQGSIFDIPAGMCAVETMVPLIANEVNNGKISKQELAVILSENPAKQYGLYPQKGSLEIGTDADITIMDFNQEKTIHADDLHSVSKVTAYDGFKVGAVPVCTIVRGNVLVKDGVMSEDKKIGKFIRPQ</sequence>
<comment type="similarity">
    <text evidence="1">Belongs to the metallo-dependent hydrolases superfamily. Hydantoinase/dihydropyrimidinase family.</text>
</comment>
<dbReference type="RefSeq" id="WP_109729930.1">
    <property type="nucleotide sequence ID" value="NZ_BAAACK010000006.1"/>
</dbReference>
<evidence type="ECO:0000313" key="3">
    <source>
        <dbReference type="EMBL" id="PWJ31206.1"/>
    </source>
</evidence>
<gene>
    <name evidence="3" type="ORF">A8806_10262</name>
</gene>
<dbReference type="Gene3D" id="2.30.40.10">
    <property type="entry name" value="Urease, subunit C, domain 1"/>
    <property type="match status" value="1"/>
</dbReference>
<dbReference type="AlphaFoldDB" id="A0A2Y9BCC5"/>
<feature type="domain" description="Amidohydrolase-related" evidence="2">
    <location>
        <begin position="53"/>
        <end position="445"/>
    </location>
</feature>
<dbReference type="InterPro" id="IPR032466">
    <property type="entry name" value="Metal_Hydrolase"/>
</dbReference>
<dbReference type="InterPro" id="IPR011059">
    <property type="entry name" value="Metal-dep_hydrolase_composite"/>
</dbReference>
<dbReference type="NCBIfam" id="TIGR00857">
    <property type="entry name" value="pyrC_multi"/>
    <property type="match status" value="1"/>
</dbReference>
<accession>A0A2Y9BCC5</accession>
<dbReference type="OrthoDB" id="9765462at2"/>
<dbReference type="InterPro" id="IPR050138">
    <property type="entry name" value="DHOase/Allantoinase_Hydrolase"/>
</dbReference>
<dbReference type="Gene3D" id="3.20.20.140">
    <property type="entry name" value="Metal-dependent hydrolases"/>
    <property type="match status" value="1"/>
</dbReference>